<dbReference type="InterPro" id="IPR055414">
    <property type="entry name" value="LRR_R13L4/SHOC2-like"/>
</dbReference>
<proteinExistence type="predicted"/>
<organism evidence="4 5">
    <name type="scientific">Kalanchoe fedtschenkoi</name>
    <name type="common">Lavender scallops</name>
    <name type="synonym">South American air plant</name>
    <dbReference type="NCBI Taxonomy" id="63787"/>
    <lineage>
        <taxon>Eukaryota</taxon>
        <taxon>Viridiplantae</taxon>
        <taxon>Streptophyta</taxon>
        <taxon>Embryophyta</taxon>
        <taxon>Tracheophyta</taxon>
        <taxon>Spermatophyta</taxon>
        <taxon>Magnoliopsida</taxon>
        <taxon>eudicotyledons</taxon>
        <taxon>Gunneridae</taxon>
        <taxon>Pentapetalae</taxon>
        <taxon>Saxifragales</taxon>
        <taxon>Crassulaceae</taxon>
        <taxon>Kalanchoe</taxon>
    </lineage>
</organism>
<keyword evidence="5" id="KW-1185">Reference proteome</keyword>
<feature type="transmembrane region" description="Helical" evidence="2">
    <location>
        <begin position="404"/>
        <end position="423"/>
    </location>
</feature>
<keyword evidence="2" id="KW-0472">Membrane</keyword>
<feature type="transmembrane region" description="Helical" evidence="2">
    <location>
        <begin position="489"/>
        <end position="509"/>
    </location>
</feature>
<dbReference type="InterPro" id="IPR032675">
    <property type="entry name" value="LRR_dom_sf"/>
</dbReference>
<evidence type="ECO:0000313" key="4">
    <source>
        <dbReference type="EnsemblPlants" id="Kaladp0076s0117.1.v1.1"/>
    </source>
</evidence>
<dbReference type="PANTHER" id="PTHR47186:SF42">
    <property type="entry name" value="DISEASE RESISTANCE RPP13-LIKE PROTEIN 1"/>
    <property type="match status" value="1"/>
</dbReference>
<evidence type="ECO:0000256" key="2">
    <source>
        <dbReference type="SAM" id="Phobius"/>
    </source>
</evidence>
<protein>
    <recommendedName>
        <fullName evidence="3">Disease resistance R13L4/SHOC-2-like LRR domain-containing protein</fullName>
    </recommendedName>
</protein>
<evidence type="ECO:0000256" key="1">
    <source>
        <dbReference type="ARBA" id="ARBA00022737"/>
    </source>
</evidence>
<dbReference type="Pfam" id="PF23598">
    <property type="entry name" value="LRR_14"/>
    <property type="match status" value="1"/>
</dbReference>
<evidence type="ECO:0000313" key="5">
    <source>
        <dbReference type="Proteomes" id="UP000594263"/>
    </source>
</evidence>
<evidence type="ECO:0000259" key="3">
    <source>
        <dbReference type="Pfam" id="PF23598"/>
    </source>
</evidence>
<sequence>MIGGEDPYMEVPHVRHCNIPFGGVLRSVHKHFRLLRVLDIKLRFENVFEARGTIIPNEICSLVHLRYLCFWLTMGDLTALQTLVIDSDPEFPHAVLPHSMAKLKNLRHLIGVLDFTGNLIENLTGLKTLQSADTYICESSSPREKLTPSIERLPRLQALQIAVLADADDLSCSERGFPQLRTLHLQLYGAMFIVKEGGMPLLTQLKDHTVVNWKSILARSFVSKLISFATVSLGAALFLPKLGIHSLMTTDYLVQVACPPKGDSYDESGPVFTDGAISIALSIILLKTIKGGTCPLTPFSHTLYFLPLMGCFRGHGGATFILILLSIPTFLLAEFLNLSGTLSVFFYAITTTHYLWPTVTEDSIKWRQELRKPSIIIKLYLHTWIGLNAAIMIQWSYVANEPRTSVGVATLLLTALLLGRVVSEYHLTRWGTRESETSNTLFFNRWRLGNIEVKSQVNIWVSSIIPGVITYPLAYNQFGSSEDSQRRSIFSCILVVYLFVLLLFGMVAYSNWIENLTSLETLDVYDPQIWCQLSTTRLTNLRTLILVDTKLEGNFERFYDSFQNLTSLQVLFLACPGDIFVSEIFKRCPTITHFAVCGGDIYDDGKWNEFAVNLQVLEMLEIKNLTPSIERLPKLQALRIFVLTGAEDLTCSEGGFPQLRALHLLLVRARFIVKEGGLPLLTHLQLNKPENFIAPERLKQLINNNAS</sequence>
<keyword evidence="1" id="KW-0677">Repeat</keyword>
<feature type="domain" description="Disease resistance R13L4/SHOC-2-like LRR" evidence="3">
    <location>
        <begin position="498"/>
        <end position="687"/>
    </location>
</feature>
<feature type="transmembrane region" description="Helical" evidence="2">
    <location>
        <begin position="310"/>
        <end position="332"/>
    </location>
</feature>
<dbReference type="EnsemblPlants" id="Kaladp0076s0117.1.v1.1">
    <property type="protein sequence ID" value="Kaladp0076s0117.1.v1.1"/>
    <property type="gene ID" value="Kaladp0076s0117.v1.1"/>
</dbReference>
<accession>A0A7N0UM58</accession>
<dbReference type="PANTHER" id="PTHR47186">
    <property type="entry name" value="LEUCINE-RICH REPEAT-CONTAINING PROTEIN 57"/>
    <property type="match status" value="1"/>
</dbReference>
<dbReference type="Gramene" id="Kaladp0076s0117.1.v1.1">
    <property type="protein sequence ID" value="Kaladp0076s0117.1.v1.1"/>
    <property type="gene ID" value="Kaladp0076s0117.v1.1"/>
</dbReference>
<reference evidence="4" key="1">
    <citation type="submission" date="2021-01" db="UniProtKB">
        <authorList>
            <consortium name="EnsemblPlants"/>
        </authorList>
    </citation>
    <scope>IDENTIFICATION</scope>
</reference>
<dbReference type="Gene3D" id="3.80.10.10">
    <property type="entry name" value="Ribonuclease Inhibitor"/>
    <property type="match status" value="2"/>
</dbReference>
<dbReference type="SUPFAM" id="SSF52058">
    <property type="entry name" value="L domain-like"/>
    <property type="match status" value="1"/>
</dbReference>
<feature type="transmembrane region" description="Helical" evidence="2">
    <location>
        <begin position="377"/>
        <end position="398"/>
    </location>
</feature>
<keyword evidence="2" id="KW-0812">Transmembrane</keyword>
<dbReference type="SUPFAM" id="SSF52047">
    <property type="entry name" value="RNI-like"/>
    <property type="match status" value="1"/>
</dbReference>
<dbReference type="AlphaFoldDB" id="A0A7N0UM58"/>
<name>A0A7N0UM58_KALFE</name>
<dbReference type="Proteomes" id="UP000594263">
    <property type="component" value="Unplaced"/>
</dbReference>
<keyword evidence="2" id="KW-1133">Transmembrane helix</keyword>